<keyword evidence="2 5" id="KW-0575">Peroxidase</keyword>
<proteinExistence type="inferred from homology"/>
<dbReference type="InterPro" id="IPR000889">
    <property type="entry name" value="Glutathione_peroxidase"/>
</dbReference>
<keyword evidence="8" id="KW-1185">Reference proteome</keyword>
<dbReference type="CDD" id="cd00340">
    <property type="entry name" value="GSH_Peroxidase"/>
    <property type="match status" value="1"/>
</dbReference>
<comment type="similarity">
    <text evidence="1 5">Belongs to the glutathione peroxidase family.</text>
</comment>
<dbReference type="AlphaFoldDB" id="A0A0W0Y0B2"/>
<evidence type="ECO:0000256" key="5">
    <source>
        <dbReference type="RuleBase" id="RU000499"/>
    </source>
</evidence>
<gene>
    <name evidence="7" type="primary">btuE</name>
    <name evidence="7" type="ORF">Lqui_1654</name>
</gene>
<name>A0A0W0Y0B2_9GAMM</name>
<dbReference type="PIRSF" id="PIRSF000303">
    <property type="entry name" value="Glutathion_perox"/>
    <property type="match status" value="1"/>
</dbReference>
<dbReference type="Pfam" id="PF00255">
    <property type="entry name" value="GSHPx"/>
    <property type="match status" value="1"/>
</dbReference>
<dbReference type="SUPFAM" id="SSF52833">
    <property type="entry name" value="Thioredoxin-like"/>
    <property type="match status" value="1"/>
</dbReference>
<sequence>MTIATDTAYHYSFHQLAGGQDLPLANFKGKVLIVVNTASKCGFTPQYAGLEKLYQDYKDRGLVILGVPSNDFGKQEPGTEEEIGQFCQINYGVTFPMTGKEVVTGKNAHPFFQWAHKTLGFGSAPKWNFHKYLINRNGELVTYFFSTTAPDSTRFINAIEKELDSESDNLSQN</sequence>
<evidence type="ECO:0000256" key="2">
    <source>
        <dbReference type="ARBA" id="ARBA00022559"/>
    </source>
</evidence>
<dbReference type="InterPro" id="IPR029759">
    <property type="entry name" value="GPX_AS"/>
</dbReference>
<dbReference type="EMBL" id="LNYS01000008">
    <property type="protein sequence ID" value="KTD50329.1"/>
    <property type="molecule type" value="Genomic_DNA"/>
</dbReference>
<dbReference type="InterPro" id="IPR013766">
    <property type="entry name" value="Thioredoxin_domain"/>
</dbReference>
<comment type="caution">
    <text evidence="7">The sequence shown here is derived from an EMBL/GenBank/DDBJ whole genome shotgun (WGS) entry which is preliminary data.</text>
</comment>
<evidence type="ECO:0000313" key="8">
    <source>
        <dbReference type="Proteomes" id="UP000054618"/>
    </source>
</evidence>
<dbReference type="PROSITE" id="PS51355">
    <property type="entry name" value="GLUTATHIONE_PEROXID_3"/>
    <property type="match status" value="1"/>
</dbReference>
<evidence type="ECO:0000256" key="4">
    <source>
        <dbReference type="PIRSR" id="PIRSR000303-1"/>
    </source>
</evidence>
<dbReference type="STRING" id="45073.Lqui_1654"/>
<dbReference type="Proteomes" id="UP000054618">
    <property type="component" value="Unassembled WGS sequence"/>
</dbReference>
<dbReference type="PROSITE" id="PS51352">
    <property type="entry name" value="THIOREDOXIN_2"/>
    <property type="match status" value="1"/>
</dbReference>
<accession>A0A0W0Y0B2</accession>
<reference evidence="7 8" key="1">
    <citation type="submission" date="2015-11" db="EMBL/GenBank/DDBJ databases">
        <title>Genomic analysis of 38 Legionella species identifies large and diverse effector repertoires.</title>
        <authorList>
            <person name="Burstein D."/>
            <person name="Amaro F."/>
            <person name="Zusman T."/>
            <person name="Lifshitz Z."/>
            <person name="Cohen O."/>
            <person name="Gilbert J.A."/>
            <person name="Pupko T."/>
            <person name="Shuman H.A."/>
            <person name="Segal G."/>
        </authorList>
    </citation>
    <scope>NUCLEOTIDE SEQUENCE [LARGE SCALE GENOMIC DNA]</scope>
    <source>
        <strain evidence="7 8">CDC#1442-AUS-E</strain>
    </source>
</reference>
<dbReference type="InterPro" id="IPR036249">
    <property type="entry name" value="Thioredoxin-like_sf"/>
</dbReference>
<dbReference type="PRINTS" id="PR01011">
    <property type="entry name" value="GLUTPROXDASE"/>
</dbReference>
<dbReference type="OrthoDB" id="9785502at2"/>
<evidence type="ECO:0000256" key="3">
    <source>
        <dbReference type="ARBA" id="ARBA00023002"/>
    </source>
</evidence>
<dbReference type="GO" id="GO:0004601">
    <property type="term" value="F:peroxidase activity"/>
    <property type="evidence" value="ECO:0007669"/>
    <property type="project" value="UniProtKB-KW"/>
</dbReference>
<dbReference type="GO" id="GO:0034599">
    <property type="term" value="P:cellular response to oxidative stress"/>
    <property type="evidence" value="ECO:0007669"/>
    <property type="project" value="TreeGrafter"/>
</dbReference>
<evidence type="ECO:0000313" key="7">
    <source>
        <dbReference type="EMBL" id="KTD50329.1"/>
    </source>
</evidence>
<evidence type="ECO:0000256" key="1">
    <source>
        <dbReference type="ARBA" id="ARBA00006926"/>
    </source>
</evidence>
<protein>
    <recommendedName>
        <fullName evidence="5">Glutathione peroxidase</fullName>
    </recommendedName>
</protein>
<keyword evidence="3 5" id="KW-0560">Oxidoreductase</keyword>
<dbReference type="PROSITE" id="PS00460">
    <property type="entry name" value="GLUTATHIONE_PEROXID_1"/>
    <property type="match status" value="1"/>
</dbReference>
<organism evidence="7 8">
    <name type="scientific">Legionella quinlivanii</name>
    <dbReference type="NCBI Taxonomy" id="45073"/>
    <lineage>
        <taxon>Bacteria</taxon>
        <taxon>Pseudomonadati</taxon>
        <taxon>Pseudomonadota</taxon>
        <taxon>Gammaproteobacteria</taxon>
        <taxon>Legionellales</taxon>
        <taxon>Legionellaceae</taxon>
        <taxon>Legionella</taxon>
    </lineage>
</organism>
<dbReference type="RefSeq" id="WP_058507753.1">
    <property type="nucleotide sequence ID" value="NZ_CAAAIK010000001.1"/>
</dbReference>
<dbReference type="PANTHER" id="PTHR11592">
    <property type="entry name" value="GLUTATHIONE PEROXIDASE"/>
    <property type="match status" value="1"/>
</dbReference>
<evidence type="ECO:0000259" key="6">
    <source>
        <dbReference type="PROSITE" id="PS51352"/>
    </source>
</evidence>
<dbReference type="PATRIC" id="fig|45073.5.peg.1746"/>
<dbReference type="PANTHER" id="PTHR11592:SF78">
    <property type="entry name" value="GLUTATHIONE PEROXIDASE"/>
    <property type="match status" value="1"/>
</dbReference>
<dbReference type="Gene3D" id="3.40.30.10">
    <property type="entry name" value="Glutaredoxin"/>
    <property type="match status" value="1"/>
</dbReference>
<feature type="active site" evidence="4">
    <location>
        <position position="41"/>
    </location>
</feature>
<feature type="domain" description="Thioredoxin" evidence="6">
    <location>
        <begin position="2"/>
        <end position="164"/>
    </location>
</feature>